<reference evidence="2 3" key="1">
    <citation type="journal article" date="2003" name="Int. J. Syst. Evol. Microbiol.">
        <title>Virgibacillus carmonensis sp. nov., Virgibacillus necropolis sp. nov. and Virgibacillus picturae sp. nov., three novel species isolated from deteriorated mural paintings, transfer of the species of the genus salibacillus to Virgibacillus, as Virgibacillus marismortui comb. nov. and Virgibacillus salexigens comb. nov., and emended description of the genus Virgibacillus.</title>
        <authorList>
            <person name="Heyrman J."/>
            <person name="Logan N.A."/>
            <person name="Busse H.J."/>
            <person name="Balcaen A."/>
            <person name="Lebbe L."/>
            <person name="Rodriguez-Diaz M."/>
            <person name="Swings J."/>
            <person name="De Vos P."/>
        </authorList>
    </citation>
    <scope>NUCLEOTIDE SEQUENCE [LARGE SCALE GENOMIC DNA]</scope>
    <source>
        <strain evidence="2 3">LMG 19488</strain>
    </source>
</reference>
<sequence length="170" mass="19388">MGLFSNLFKKKETNRPVPKERDALSIKVGDIITYDLRDFEVVGKITYRDGGYKWYGYQLLEGHDTIWLAAEMDDELELGIYEKIQLPVNKPFPKELVYDGKTYFLDEEGKAAVTGEGRSSNLQGSETHYADYSDSETENYLSVESWGTEFEVSYGHPIEAYEIKILAGSN</sequence>
<dbReference type="RefSeq" id="WP_089531844.1">
    <property type="nucleotide sequence ID" value="NZ_CP022437.1"/>
</dbReference>
<protein>
    <recommendedName>
        <fullName evidence="1">DUF4178 domain-containing protein</fullName>
    </recommendedName>
</protein>
<dbReference type="OrthoDB" id="3775810at2"/>
<accession>A0A221MBH4</accession>
<evidence type="ECO:0000313" key="3">
    <source>
        <dbReference type="Proteomes" id="UP000204391"/>
    </source>
</evidence>
<dbReference type="Proteomes" id="UP000204391">
    <property type="component" value="Chromosome"/>
</dbReference>
<feature type="domain" description="DUF4178" evidence="1">
    <location>
        <begin position="27"/>
        <end position="159"/>
    </location>
</feature>
<dbReference type="InterPro" id="IPR025235">
    <property type="entry name" value="DUF4178"/>
</dbReference>
<dbReference type="EMBL" id="CP022437">
    <property type="protein sequence ID" value="ASN04993.1"/>
    <property type="molecule type" value="Genomic_DNA"/>
</dbReference>
<gene>
    <name evidence="2" type="ORF">CFK40_08195</name>
</gene>
<organism evidence="2 3">
    <name type="scientific">Virgibacillus necropolis</name>
    <dbReference type="NCBI Taxonomy" id="163877"/>
    <lineage>
        <taxon>Bacteria</taxon>
        <taxon>Bacillati</taxon>
        <taxon>Bacillota</taxon>
        <taxon>Bacilli</taxon>
        <taxon>Bacillales</taxon>
        <taxon>Bacillaceae</taxon>
        <taxon>Virgibacillus</taxon>
    </lineage>
</organism>
<dbReference type="KEGG" id="vne:CFK40_08195"/>
<proteinExistence type="predicted"/>
<keyword evidence="3" id="KW-1185">Reference proteome</keyword>
<evidence type="ECO:0000313" key="2">
    <source>
        <dbReference type="EMBL" id="ASN04993.1"/>
    </source>
</evidence>
<dbReference type="Pfam" id="PF13785">
    <property type="entry name" value="DUF4178"/>
    <property type="match status" value="1"/>
</dbReference>
<dbReference type="AlphaFoldDB" id="A0A221MBH4"/>
<evidence type="ECO:0000259" key="1">
    <source>
        <dbReference type="Pfam" id="PF13785"/>
    </source>
</evidence>
<name>A0A221MBH4_9BACI</name>